<comment type="similarity">
    <text evidence="5">Belongs to the class-III pyridoxal-phosphate-dependent aminotransferase family. ArgD subfamily.</text>
</comment>
<keyword evidence="5" id="KW-0055">Arginine biosynthesis</keyword>
<feature type="binding site" evidence="5">
    <location>
        <position position="302"/>
    </location>
    <ligand>
        <name>pyridoxal 5'-phosphate</name>
        <dbReference type="ChEBI" id="CHEBI:597326"/>
    </ligand>
</feature>
<dbReference type="InterPro" id="IPR015421">
    <property type="entry name" value="PyrdxlP-dep_Trfase_major"/>
</dbReference>
<dbReference type="PANTHER" id="PTHR11986:SF79">
    <property type="entry name" value="ACETYLORNITHINE AMINOTRANSFERASE, MITOCHONDRIAL"/>
    <property type="match status" value="1"/>
</dbReference>
<feature type="binding site" evidence="5">
    <location>
        <begin position="118"/>
        <end position="119"/>
    </location>
    <ligand>
        <name>pyridoxal 5'-phosphate</name>
        <dbReference type="ChEBI" id="CHEBI:597326"/>
    </ligand>
</feature>
<dbReference type="Pfam" id="PF00202">
    <property type="entry name" value="Aminotran_3"/>
    <property type="match status" value="1"/>
</dbReference>
<dbReference type="Gene3D" id="3.40.640.10">
    <property type="entry name" value="Type I PLP-dependent aspartate aminotransferase-like (Major domain)"/>
    <property type="match status" value="1"/>
</dbReference>
<dbReference type="NCBIfam" id="TIGR00707">
    <property type="entry name" value="argD"/>
    <property type="match status" value="1"/>
</dbReference>
<dbReference type="Proteomes" id="UP000487882">
    <property type="component" value="Unassembled WGS sequence"/>
</dbReference>
<dbReference type="PANTHER" id="PTHR11986">
    <property type="entry name" value="AMINOTRANSFERASE CLASS III"/>
    <property type="match status" value="1"/>
</dbReference>
<dbReference type="NCBIfam" id="NF002874">
    <property type="entry name" value="PRK03244.1"/>
    <property type="match status" value="1"/>
</dbReference>
<dbReference type="InterPro" id="IPR015424">
    <property type="entry name" value="PyrdxlP-dep_Trfase"/>
</dbReference>
<evidence type="ECO:0000256" key="4">
    <source>
        <dbReference type="ARBA" id="ARBA00022898"/>
    </source>
</evidence>
<keyword evidence="7" id="KW-1185">Reference proteome</keyword>
<dbReference type="InterPro" id="IPR005814">
    <property type="entry name" value="Aminotrans_3"/>
</dbReference>
<evidence type="ECO:0000313" key="6">
    <source>
        <dbReference type="EMBL" id="MUH60251.1"/>
    </source>
</evidence>
<dbReference type="RefSeq" id="WP_155589085.1">
    <property type="nucleotide sequence ID" value="NZ_WNLP01000008.1"/>
</dbReference>
<feature type="modified residue" description="N6-(pyridoxal phosphate)lysine" evidence="5">
    <location>
        <position position="272"/>
    </location>
</feature>
<reference evidence="6 7" key="1">
    <citation type="submission" date="2019-09" db="EMBL/GenBank/DDBJ databases">
        <title>Bifidobacterium canis sp. nov., isolated from the digestive tract of German Shepherd dog puppy.</title>
        <authorList>
            <person name="Bunesova V."/>
        </authorList>
    </citation>
    <scope>NUCLEOTIDE SEQUENCE [LARGE SCALE GENOMIC DNA]</scope>
    <source>
        <strain evidence="6 7">GSD1FS</strain>
    </source>
</reference>
<dbReference type="UniPathway" id="UPA00068">
    <property type="reaction ID" value="UER00109"/>
</dbReference>
<dbReference type="PIRSF" id="PIRSF000521">
    <property type="entry name" value="Transaminase_4ab_Lys_Orn"/>
    <property type="match status" value="1"/>
</dbReference>
<sequence length="419" mass="45101">MTAETDNEPLEVDDELIDEYEDVHMHVFGTPLRVLDHGQGTHVWDVDGNEYLDFLAGIAVNSIGYAHPKWVEAVARQAGQAAHVSNYFATRPQIELARKLIELAGAPEGSHVYFGNSGAEANEAALKLAKLYGRTLNSSKPYRIIALEHGFHGRTMGALSATWKPVIREPFEPLVPNFEFVPANNIEAMRATFEDEGKGPVAAVIMELIQGEAGVLPLNVDFVQGVRELCTEHHAKLIIDEVQTGIGRTGTWFAFQREDLGGVTPDMVTFAKGVAGGFPMGGMIAFGEELSALFSPGTHGSTFAGNPLGAAAGLATIGVIEDEGLLKNTQERGEQLRNGIRECGNPLFEQVRGRGLLNAIVLTHPCAHAAMEWALAHGLIVNAVAPNALRLAPPLVVTEQDIDQAVRILAQIPSNLSDD</sequence>
<feature type="binding site" evidence="5">
    <location>
        <position position="154"/>
    </location>
    <ligand>
        <name>N(2)-acetyl-L-ornithine</name>
        <dbReference type="ChEBI" id="CHEBI:57805"/>
    </ligand>
</feature>
<dbReference type="GO" id="GO:0003992">
    <property type="term" value="F:N2-acetyl-L-ornithine:2-oxoglutarate 5-aminotransferase activity"/>
    <property type="evidence" value="ECO:0007669"/>
    <property type="project" value="UniProtKB-UniRule"/>
</dbReference>
<feature type="binding site" evidence="5">
    <location>
        <position position="301"/>
    </location>
    <ligand>
        <name>N(2)-acetyl-L-ornithine</name>
        <dbReference type="ChEBI" id="CHEBI:57805"/>
    </ligand>
</feature>
<feature type="binding site" evidence="5">
    <location>
        <begin position="240"/>
        <end position="243"/>
    </location>
    <ligand>
        <name>pyridoxal 5'-phosphate</name>
        <dbReference type="ChEBI" id="CHEBI:597326"/>
    </ligand>
</feature>
<dbReference type="InterPro" id="IPR004636">
    <property type="entry name" value="AcOrn/SuccOrn_fam"/>
</dbReference>
<dbReference type="FunFam" id="3.40.640.10:FF:000004">
    <property type="entry name" value="Acetylornithine aminotransferase"/>
    <property type="match status" value="1"/>
</dbReference>
<comment type="subunit">
    <text evidence="5">Homodimer.</text>
</comment>
<comment type="subcellular location">
    <subcellularLocation>
        <location evidence="5">Cytoplasm</location>
    </subcellularLocation>
</comment>
<evidence type="ECO:0000313" key="7">
    <source>
        <dbReference type="Proteomes" id="UP000487882"/>
    </source>
</evidence>
<comment type="cofactor">
    <cofactor evidence="5">
        <name>pyridoxal 5'-phosphate</name>
        <dbReference type="ChEBI" id="CHEBI:597326"/>
    </cofactor>
    <text evidence="5">Binds 1 pyridoxal phosphate per subunit.</text>
</comment>
<gene>
    <name evidence="5" type="primary">argD</name>
    <name evidence="6" type="ORF">GSD1FS_1616</name>
</gene>
<keyword evidence="3 5" id="KW-0808">Transferase</keyword>
<accession>A0A7K1J6R3</accession>
<dbReference type="CDD" id="cd00610">
    <property type="entry name" value="OAT_like"/>
    <property type="match status" value="1"/>
</dbReference>
<dbReference type="SUPFAM" id="SSF53383">
    <property type="entry name" value="PLP-dependent transferases"/>
    <property type="match status" value="1"/>
</dbReference>
<dbReference type="EC" id="2.6.1.11" evidence="5"/>
<protein>
    <recommendedName>
        <fullName evidence="5">Acetylornithine aminotransferase</fullName>
        <shortName evidence="5">ACOAT</shortName>
        <ecNumber evidence="5">2.6.1.11</ecNumber>
    </recommendedName>
</protein>
<dbReference type="InterPro" id="IPR049704">
    <property type="entry name" value="Aminotrans_3_PPA_site"/>
</dbReference>
<evidence type="ECO:0000256" key="3">
    <source>
        <dbReference type="ARBA" id="ARBA00022679"/>
    </source>
</evidence>
<dbReference type="InterPro" id="IPR050103">
    <property type="entry name" value="Class-III_PLP-dep_AT"/>
</dbReference>
<dbReference type="GO" id="GO:0042802">
    <property type="term" value="F:identical protein binding"/>
    <property type="evidence" value="ECO:0007669"/>
    <property type="project" value="TreeGrafter"/>
</dbReference>
<feature type="binding site" evidence="5">
    <location>
        <position position="151"/>
    </location>
    <ligand>
        <name>pyridoxal 5'-phosphate</name>
        <dbReference type="ChEBI" id="CHEBI:597326"/>
    </ligand>
</feature>
<comment type="miscellaneous">
    <text evidence="5">May also have succinyldiaminopimelate aminotransferase activity, thus carrying out the corresponding step in lysine biosynthesis.</text>
</comment>
<keyword evidence="1 5" id="KW-0032">Aminotransferase</keyword>
<evidence type="ECO:0000256" key="1">
    <source>
        <dbReference type="ARBA" id="ARBA00022576"/>
    </source>
</evidence>
<dbReference type="GO" id="GO:0006526">
    <property type="term" value="P:L-arginine biosynthetic process"/>
    <property type="evidence" value="ECO:0007669"/>
    <property type="project" value="UniProtKB-UniRule"/>
</dbReference>
<evidence type="ECO:0000256" key="5">
    <source>
        <dbReference type="HAMAP-Rule" id="MF_01107"/>
    </source>
</evidence>
<organism evidence="6 7">
    <name type="scientific">Bifidobacterium canis</name>
    <dbReference type="NCBI Taxonomy" id="2610880"/>
    <lineage>
        <taxon>Bacteria</taxon>
        <taxon>Bacillati</taxon>
        <taxon>Actinomycetota</taxon>
        <taxon>Actinomycetes</taxon>
        <taxon>Bifidobacteriales</taxon>
        <taxon>Bifidobacteriaceae</taxon>
        <taxon>Bifidobacterium</taxon>
    </lineage>
</organism>
<proteinExistence type="inferred from homology"/>
<dbReference type="EMBL" id="WNLP01000008">
    <property type="protein sequence ID" value="MUH60251.1"/>
    <property type="molecule type" value="Genomic_DNA"/>
</dbReference>
<keyword evidence="2 5" id="KW-0028">Amino-acid biosynthesis</keyword>
<dbReference type="AlphaFoldDB" id="A0A7K1J6R3"/>
<keyword evidence="4 5" id="KW-0663">Pyridoxal phosphate</keyword>
<dbReference type="Gene3D" id="3.90.1150.10">
    <property type="entry name" value="Aspartate Aminotransferase, domain 1"/>
    <property type="match status" value="1"/>
</dbReference>
<keyword evidence="5" id="KW-0963">Cytoplasm</keyword>
<dbReference type="GO" id="GO:0030170">
    <property type="term" value="F:pyridoxal phosphate binding"/>
    <property type="evidence" value="ECO:0007669"/>
    <property type="project" value="InterPro"/>
</dbReference>
<comment type="catalytic activity">
    <reaction evidence="5">
        <text>N(2)-acetyl-L-ornithine + 2-oxoglutarate = N-acetyl-L-glutamate 5-semialdehyde + L-glutamate</text>
        <dbReference type="Rhea" id="RHEA:18049"/>
        <dbReference type="ChEBI" id="CHEBI:16810"/>
        <dbReference type="ChEBI" id="CHEBI:29123"/>
        <dbReference type="ChEBI" id="CHEBI:29985"/>
        <dbReference type="ChEBI" id="CHEBI:57805"/>
        <dbReference type="EC" id="2.6.1.11"/>
    </reaction>
</comment>
<comment type="pathway">
    <text evidence="5">Amino-acid biosynthesis; L-arginine biosynthesis; N(2)-acetyl-L-ornithine from L-glutamate: step 4/4.</text>
</comment>
<comment type="caution">
    <text evidence="6">The sequence shown here is derived from an EMBL/GenBank/DDBJ whole genome shotgun (WGS) entry which is preliminary data.</text>
</comment>
<evidence type="ECO:0000256" key="2">
    <source>
        <dbReference type="ARBA" id="ARBA00022605"/>
    </source>
</evidence>
<dbReference type="HAMAP" id="MF_01107">
    <property type="entry name" value="ArgD_aminotrans_3"/>
    <property type="match status" value="1"/>
</dbReference>
<dbReference type="InterPro" id="IPR015422">
    <property type="entry name" value="PyrdxlP-dep_Trfase_small"/>
</dbReference>
<dbReference type="PROSITE" id="PS00600">
    <property type="entry name" value="AA_TRANSFER_CLASS_3"/>
    <property type="match status" value="1"/>
</dbReference>
<dbReference type="GO" id="GO:0005737">
    <property type="term" value="C:cytoplasm"/>
    <property type="evidence" value="ECO:0007669"/>
    <property type="project" value="UniProtKB-SubCell"/>
</dbReference>
<name>A0A7K1J6R3_9BIFI</name>